<keyword evidence="3" id="KW-1185">Reference proteome</keyword>
<dbReference type="AlphaFoldDB" id="A0A6G1EME6"/>
<evidence type="ECO:0000313" key="3">
    <source>
        <dbReference type="Proteomes" id="UP000479710"/>
    </source>
</evidence>
<reference evidence="2 3" key="1">
    <citation type="submission" date="2019-11" db="EMBL/GenBank/DDBJ databases">
        <title>Whole genome sequence of Oryza granulata.</title>
        <authorList>
            <person name="Li W."/>
        </authorList>
    </citation>
    <scope>NUCLEOTIDE SEQUENCE [LARGE SCALE GENOMIC DNA]</scope>
    <source>
        <strain evidence="3">cv. Menghai</strain>
        <tissue evidence="2">Leaf</tissue>
    </source>
</reference>
<dbReference type="EMBL" id="SPHZ02000003">
    <property type="protein sequence ID" value="KAF0925793.1"/>
    <property type="molecule type" value="Genomic_DNA"/>
</dbReference>
<feature type="region of interest" description="Disordered" evidence="1">
    <location>
        <begin position="19"/>
        <end position="50"/>
    </location>
</feature>
<name>A0A6G1EME6_9ORYZ</name>
<organism evidence="2 3">
    <name type="scientific">Oryza meyeriana var. granulata</name>
    <dbReference type="NCBI Taxonomy" id="110450"/>
    <lineage>
        <taxon>Eukaryota</taxon>
        <taxon>Viridiplantae</taxon>
        <taxon>Streptophyta</taxon>
        <taxon>Embryophyta</taxon>
        <taxon>Tracheophyta</taxon>
        <taxon>Spermatophyta</taxon>
        <taxon>Magnoliopsida</taxon>
        <taxon>Liliopsida</taxon>
        <taxon>Poales</taxon>
        <taxon>Poaceae</taxon>
        <taxon>BOP clade</taxon>
        <taxon>Oryzoideae</taxon>
        <taxon>Oryzeae</taxon>
        <taxon>Oryzinae</taxon>
        <taxon>Oryza</taxon>
        <taxon>Oryza meyeriana</taxon>
    </lineage>
</organism>
<evidence type="ECO:0000256" key="1">
    <source>
        <dbReference type="SAM" id="MobiDB-lite"/>
    </source>
</evidence>
<comment type="caution">
    <text evidence="2">The sequence shown here is derived from an EMBL/GenBank/DDBJ whole genome shotgun (WGS) entry which is preliminary data.</text>
</comment>
<accession>A0A6G1EME6</accession>
<dbReference type="Proteomes" id="UP000479710">
    <property type="component" value="Unassembled WGS sequence"/>
</dbReference>
<sequence length="137" mass="14973">MVPPTAAIWLDPRRALLPSASRREETPPFASMKGGYCRHRSPPRSQGTVGRREVAAAVIVEKALSLSVADAGRPPSQSASTSGGRSHWEAIATARVDSWEDVVQERRSLMGSKEEKKSSIFEAKCKMVDTVHNFVQV</sequence>
<evidence type="ECO:0000313" key="2">
    <source>
        <dbReference type="EMBL" id="KAF0925793.1"/>
    </source>
</evidence>
<proteinExistence type="predicted"/>
<protein>
    <submittedName>
        <fullName evidence="2">Uncharacterized protein</fullName>
    </submittedName>
</protein>
<gene>
    <name evidence="2" type="ORF">E2562_018449</name>
</gene>